<name>A0ABR7JPF1_9FIRM</name>
<keyword evidence="3" id="KW-1185">Reference proteome</keyword>
<evidence type="ECO:0000259" key="1">
    <source>
        <dbReference type="Pfam" id="PF07561"/>
    </source>
</evidence>
<protein>
    <submittedName>
        <fullName evidence="2">DUF1540 domain-containing protein</fullName>
    </submittedName>
</protein>
<dbReference type="RefSeq" id="WP_153971279.1">
    <property type="nucleotide sequence ID" value="NZ_JACRWE010000003.1"/>
</dbReference>
<gene>
    <name evidence="2" type="ORF">H8923_08125</name>
</gene>
<evidence type="ECO:0000313" key="3">
    <source>
        <dbReference type="Proteomes" id="UP000609849"/>
    </source>
</evidence>
<proteinExistence type="predicted"/>
<comment type="caution">
    <text evidence="2">The sequence shown here is derived from an EMBL/GenBank/DDBJ whole genome shotgun (WGS) entry which is preliminary data.</text>
</comment>
<dbReference type="Pfam" id="PF07561">
    <property type="entry name" value="DUF1540"/>
    <property type="match status" value="2"/>
</dbReference>
<evidence type="ECO:0000313" key="2">
    <source>
        <dbReference type="EMBL" id="MBC5996725.1"/>
    </source>
</evidence>
<dbReference type="InterPro" id="IPR011437">
    <property type="entry name" value="DUF1540"/>
</dbReference>
<reference evidence="2 3" key="1">
    <citation type="submission" date="2020-08" db="EMBL/GenBank/DDBJ databases">
        <authorList>
            <person name="Liu C."/>
            <person name="Sun Q."/>
        </authorList>
    </citation>
    <scope>NUCLEOTIDE SEQUENCE [LARGE SCALE GENOMIC DNA]</scope>
    <source>
        <strain evidence="2 3">NSJ-18</strain>
    </source>
</reference>
<feature type="domain" description="DUF1540" evidence="1">
    <location>
        <begin position="4"/>
        <end position="41"/>
    </location>
</feature>
<dbReference type="Proteomes" id="UP000609849">
    <property type="component" value="Unassembled WGS sequence"/>
</dbReference>
<accession>A0ABR7JPF1</accession>
<sequence length="98" mass="10533">MTLNCNAHNCAYNNSGTCYAGSIKVIGSEANSTSDTKCSTFTPEDNSNLTNINSNYFTTSSDINCKAKKCNYNINSTCTAPSVLINMNNATCETFISE</sequence>
<feature type="domain" description="DUF1540" evidence="1">
    <location>
        <begin position="63"/>
        <end position="95"/>
    </location>
</feature>
<dbReference type="EMBL" id="JACRWE010000003">
    <property type="protein sequence ID" value="MBC5996725.1"/>
    <property type="molecule type" value="Genomic_DNA"/>
</dbReference>
<organism evidence="2 3">
    <name type="scientific">Romboutsia faecis</name>
    <dbReference type="NCBI Taxonomy" id="2764597"/>
    <lineage>
        <taxon>Bacteria</taxon>
        <taxon>Bacillati</taxon>
        <taxon>Bacillota</taxon>
        <taxon>Clostridia</taxon>
        <taxon>Peptostreptococcales</taxon>
        <taxon>Peptostreptococcaceae</taxon>
        <taxon>Romboutsia</taxon>
    </lineage>
</organism>